<keyword evidence="2" id="KW-1133">Transmembrane helix</keyword>
<name>A0A853M352_9MYCO</name>
<evidence type="ECO:0000313" key="5">
    <source>
        <dbReference type="Proteomes" id="UP000093894"/>
    </source>
</evidence>
<gene>
    <name evidence="4" type="ORF">A5628_03880</name>
</gene>
<feature type="domain" description="DUF7159" evidence="3">
    <location>
        <begin position="2"/>
        <end position="207"/>
    </location>
</feature>
<evidence type="ECO:0000256" key="2">
    <source>
        <dbReference type="SAM" id="Phobius"/>
    </source>
</evidence>
<accession>A0A853M352</accession>
<protein>
    <recommendedName>
        <fullName evidence="3">DUF7159 domain-containing protein</fullName>
    </recommendedName>
</protein>
<sequence length="436" mass="44009">MTVEQEEFAVGAAGNSAAGAVDQVIDAIIGSREGVLEGGHQLTSTGVTWSDPAGVGALREAIATYELGGVMLVAPLLAAAALAQTVGYALGYERLAMLFVEPANATLAVVDVADGSIVDLHRRQTGDGRAGGLAEELATMVSGLDARGSRADGVFLVGCGTDIVALKSTLEAATSLPVTGPEEPDMALARGAALASANAPLFASSTAALAYALDPGTGELSPPAISPTYLDAWGDVDFGTDVRAYSAVPDEDEKPPPPAPWTYGGPPQQRPSSNRVWWIVGTVVVIGMLALAGGIAAFAAHQLSGVKSIIATPPTISKTFSPPSISTNPGPSTSRRRSPAPSTSPAAPPGTELSVAGINENRTIACNDNIVSVSGVSNTVTITGHCTSLSVSGVQNSITVEAVDSIEASGFDNKVIYHSGAPKISNSGGSNVVQQG</sequence>
<feature type="region of interest" description="Disordered" evidence="1">
    <location>
        <begin position="317"/>
        <end position="352"/>
    </location>
</feature>
<dbReference type="InterPro" id="IPR021417">
    <property type="entry name" value="DUF3060"/>
</dbReference>
<organism evidence="4 5">
    <name type="scientific">Mycobacterium colombiense</name>
    <dbReference type="NCBI Taxonomy" id="339268"/>
    <lineage>
        <taxon>Bacteria</taxon>
        <taxon>Bacillati</taxon>
        <taxon>Actinomycetota</taxon>
        <taxon>Actinomycetes</taxon>
        <taxon>Mycobacteriales</taxon>
        <taxon>Mycobacteriaceae</taxon>
        <taxon>Mycobacterium</taxon>
        <taxon>Mycobacterium avium complex (MAC)</taxon>
    </lineage>
</organism>
<dbReference type="Proteomes" id="UP000093894">
    <property type="component" value="Unassembled WGS sequence"/>
</dbReference>
<reference evidence="4 5" key="1">
    <citation type="submission" date="2016-06" db="EMBL/GenBank/DDBJ databases">
        <authorList>
            <person name="Sutton G."/>
            <person name="Brinkac L."/>
            <person name="Sanka R."/>
            <person name="Adams M."/>
            <person name="Lau E."/>
            <person name="Garcia-Basteiro A."/>
            <person name="Lopez-Varela E."/>
            <person name="Palencia S."/>
        </authorList>
    </citation>
    <scope>NUCLEOTIDE SEQUENCE [LARGE SCALE GENOMIC DNA]</scope>
    <source>
        <strain evidence="4 5">1164983.0</strain>
    </source>
</reference>
<evidence type="ECO:0000259" key="3">
    <source>
        <dbReference type="Pfam" id="PF23717"/>
    </source>
</evidence>
<keyword evidence="2" id="KW-0812">Transmembrane</keyword>
<dbReference type="EMBL" id="LZLG01000046">
    <property type="protein sequence ID" value="OBJ62091.1"/>
    <property type="molecule type" value="Genomic_DNA"/>
</dbReference>
<dbReference type="InterPro" id="IPR055583">
    <property type="entry name" value="DUF7159"/>
</dbReference>
<feature type="compositionally biased region" description="Polar residues" evidence="1">
    <location>
        <begin position="317"/>
        <end position="328"/>
    </location>
</feature>
<dbReference type="Pfam" id="PF11259">
    <property type="entry name" value="DUF3060"/>
    <property type="match status" value="1"/>
</dbReference>
<proteinExistence type="predicted"/>
<evidence type="ECO:0000313" key="4">
    <source>
        <dbReference type="EMBL" id="OBJ62091.1"/>
    </source>
</evidence>
<dbReference type="Pfam" id="PF23717">
    <property type="entry name" value="DUF7159"/>
    <property type="match status" value="1"/>
</dbReference>
<evidence type="ECO:0000256" key="1">
    <source>
        <dbReference type="SAM" id="MobiDB-lite"/>
    </source>
</evidence>
<keyword evidence="2" id="KW-0472">Membrane</keyword>
<comment type="caution">
    <text evidence="4">The sequence shown here is derived from an EMBL/GenBank/DDBJ whole genome shotgun (WGS) entry which is preliminary data.</text>
</comment>
<feature type="transmembrane region" description="Helical" evidence="2">
    <location>
        <begin position="276"/>
        <end position="300"/>
    </location>
</feature>
<dbReference type="InterPro" id="IPR043129">
    <property type="entry name" value="ATPase_NBD"/>
</dbReference>
<feature type="compositionally biased region" description="Low complexity" evidence="1">
    <location>
        <begin position="329"/>
        <end position="351"/>
    </location>
</feature>
<dbReference type="SUPFAM" id="SSF53067">
    <property type="entry name" value="Actin-like ATPase domain"/>
    <property type="match status" value="1"/>
</dbReference>
<dbReference type="AlphaFoldDB" id="A0A853M352"/>
<feature type="region of interest" description="Disordered" evidence="1">
    <location>
        <begin position="247"/>
        <end position="271"/>
    </location>
</feature>